<reference evidence="2 3" key="1">
    <citation type="submission" date="2019-06" db="EMBL/GenBank/DDBJ databases">
        <title>Sequencing the genomes of 1000 actinobacteria strains.</title>
        <authorList>
            <person name="Klenk H.-P."/>
        </authorList>
    </citation>
    <scope>NUCLEOTIDE SEQUENCE [LARGE SCALE GENOMIC DNA]</scope>
    <source>
        <strain evidence="2 3">DSM 45671</strain>
    </source>
</reference>
<dbReference type="Proteomes" id="UP000321261">
    <property type="component" value="Unassembled WGS sequence"/>
</dbReference>
<name>A0A561T5P1_9PSEU</name>
<feature type="compositionally biased region" description="Polar residues" evidence="1">
    <location>
        <begin position="19"/>
        <end position="28"/>
    </location>
</feature>
<keyword evidence="3" id="KW-1185">Reference proteome</keyword>
<sequence length="50" mass="5548">MDDGLFRQRPRAMRRPQEASRSGPLSTRPPQLVAAFTWVMNSSAACSTVI</sequence>
<gene>
    <name evidence="2" type="ORF">FHX44_118372</name>
</gene>
<protein>
    <submittedName>
        <fullName evidence="2">Uncharacterized protein</fullName>
    </submittedName>
</protein>
<dbReference type="EMBL" id="VIWU01000001">
    <property type="protein sequence ID" value="TWF82423.1"/>
    <property type="molecule type" value="Genomic_DNA"/>
</dbReference>
<evidence type="ECO:0000313" key="3">
    <source>
        <dbReference type="Proteomes" id="UP000321261"/>
    </source>
</evidence>
<feature type="region of interest" description="Disordered" evidence="1">
    <location>
        <begin position="1"/>
        <end position="28"/>
    </location>
</feature>
<evidence type="ECO:0000256" key="1">
    <source>
        <dbReference type="SAM" id="MobiDB-lite"/>
    </source>
</evidence>
<comment type="caution">
    <text evidence="2">The sequence shown here is derived from an EMBL/GenBank/DDBJ whole genome shotgun (WGS) entry which is preliminary data.</text>
</comment>
<proteinExistence type="predicted"/>
<evidence type="ECO:0000313" key="2">
    <source>
        <dbReference type="EMBL" id="TWF82423.1"/>
    </source>
</evidence>
<accession>A0A561T5P1</accession>
<dbReference type="AlphaFoldDB" id="A0A561T5P1"/>
<organism evidence="2 3">
    <name type="scientific">Pseudonocardia hierapolitana</name>
    <dbReference type="NCBI Taxonomy" id="1128676"/>
    <lineage>
        <taxon>Bacteria</taxon>
        <taxon>Bacillati</taxon>
        <taxon>Actinomycetota</taxon>
        <taxon>Actinomycetes</taxon>
        <taxon>Pseudonocardiales</taxon>
        <taxon>Pseudonocardiaceae</taxon>
        <taxon>Pseudonocardia</taxon>
    </lineage>
</organism>